<dbReference type="OrthoDB" id="6538186at2759"/>
<dbReference type="EMBL" id="NEVH01024940">
    <property type="protein sequence ID" value="PNF16774.1"/>
    <property type="molecule type" value="Genomic_DNA"/>
</dbReference>
<organism evidence="12 13">
    <name type="scientific">Cryptotermes secundus</name>
    <dbReference type="NCBI Taxonomy" id="105785"/>
    <lineage>
        <taxon>Eukaryota</taxon>
        <taxon>Metazoa</taxon>
        <taxon>Ecdysozoa</taxon>
        <taxon>Arthropoda</taxon>
        <taxon>Hexapoda</taxon>
        <taxon>Insecta</taxon>
        <taxon>Pterygota</taxon>
        <taxon>Neoptera</taxon>
        <taxon>Polyneoptera</taxon>
        <taxon>Dictyoptera</taxon>
        <taxon>Blattodea</taxon>
        <taxon>Blattoidea</taxon>
        <taxon>Termitoidae</taxon>
        <taxon>Kalotermitidae</taxon>
        <taxon>Cryptotermitinae</taxon>
        <taxon>Cryptotermes</taxon>
    </lineage>
</organism>
<comment type="caution">
    <text evidence="12">The sequence shown here is derived from an EMBL/GenBank/DDBJ whole genome shotgun (WGS) entry which is preliminary data.</text>
</comment>
<evidence type="ECO:0000256" key="2">
    <source>
        <dbReference type="ARBA" id="ARBA00008619"/>
    </source>
</evidence>
<feature type="compositionally biased region" description="Basic and acidic residues" evidence="10">
    <location>
        <begin position="5413"/>
        <end position="5425"/>
    </location>
</feature>
<keyword evidence="13" id="KW-1185">Reference proteome</keyword>
<dbReference type="GO" id="GO:0005737">
    <property type="term" value="C:cytoplasm"/>
    <property type="evidence" value="ECO:0007669"/>
    <property type="project" value="TreeGrafter"/>
</dbReference>
<feature type="domain" description="KASH" evidence="11">
    <location>
        <begin position="5437"/>
        <end position="5496"/>
    </location>
</feature>
<dbReference type="Pfam" id="PF10541">
    <property type="entry name" value="KASH"/>
    <property type="match status" value="1"/>
</dbReference>
<evidence type="ECO:0000256" key="7">
    <source>
        <dbReference type="ARBA" id="ARBA00023242"/>
    </source>
</evidence>
<dbReference type="SMART" id="SM00150">
    <property type="entry name" value="SPEC"/>
    <property type="match status" value="11"/>
</dbReference>
<dbReference type="FunFam" id="1.20.58.60:FF:000171">
    <property type="entry name" value="Uncharacterized protein, isoform B"/>
    <property type="match status" value="1"/>
</dbReference>
<name>A0A2J7PKB2_9NEOP</name>
<evidence type="ECO:0000313" key="13">
    <source>
        <dbReference type="Proteomes" id="UP000235965"/>
    </source>
</evidence>
<keyword evidence="4" id="KW-0677">Repeat</keyword>
<protein>
    <recommendedName>
        <fullName evidence="11">KASH domain-containing protein</fullName>
    </recommendedName>
</protein>
<dbReference type="Gene3D" id="1.20.58.60">
    <property type="match status" value="7"/>
</dbReference>
<dbReference type="CDD" id="cd00176">
    <property type="entry name" value="SPEC"/>
    <property type="match status" value="4"/>
</dbReference>
<feature type="compositionally biased region" description="Low complexity" evidence="10">
    <location>
        <begin position="294"/>
        <end position="303"/>
    </location>
</feature>
<feature type="region of interest" description="Disordered" evidence="10">
    <location>
        <begin position="683"/>
        <end position="703"/>
    </location>
</feature>
<feature type="compositionally biased region" description="Basic and acidic residues" evidence="10">
    <location>
        <begin position="1484"/>
        <end position="1499"/>
    </location>
</feature>
<keyword evidence="9" id="KW-0175">Coiled coil</keyword>
<dbReference type="PROSITE" id="PS51049">
    <property type="entry name" value="KASH"/>
    <property type="match status" value="1"/>
</dbReference>
<evidence type="ECO:0000256" key="6">
    <source>
        <dbReference type="ARBA" id="ARBA00023136"/>
    </source>
</evidence>
<evidence type="ECO:0000256" key="10">
    <source>
        <dbReference type="SAM" id="MobiDB-lite"/>
    </source>
</evidence>
<keyword evidence="5" id="KW-1133">Transmembrane helix</keyword>
<feature type="region of interest" description="Disordered" evidence="10">
    <location>
        <begin position="2846"/>
        <end position="2875"/>
    </location>
</feature>
<keyword evidence="3 8" id="KW-0812">Transmembrane</keyword>
<feature type="compositionally biased region" description="Polar residues" evidence="10">
    <location>
        <begin position="1500"/>
        <end position="1512"/>
    </location>
</feature>
<feature type="region of interest" description="Disordered" evidence="10">
    <location>
        <begin position="1895"/>
        <end position="2031"/>
    </location>
</feature>
<dbReference type="GO" id="GO:0034993">
    <property type="term" value="C:meiotic nuclear membrane microtubule tethering complex"/>
    <property type="evidence" value="ECO:0007669"/>
    <property type="project" value="TreeGrafter"/>
</dbReference>
<evidence type="ECO:0000256" key="9">
    <source>
        <dbReference type="SAM" id="Coils"/>
    </source>
</evidence>
<feature type="region of interest" description="Disordered" evidence="10">
    <location>
        <begin position="166"/>
        <end position="217"/>
    </location>
</feature>
<dbReference type="InterPro" id="IPR052403">
    <property type="entry name" value="LINC-complex_assoc"/>
</dbReference>
<evidence type="ECO:0000256" key="5">
    <source>
        <dbReference type="ARBA" id="ARBA00022989"/>
    </source>
</evidence>
<evidence type="ECO:0000256" key="4">
    <source>
        <dbReference type="ARBA" id="ARBA00022737"/>
    </source>
</evidence>
<dbReference type="SMART" id="SM01249">
    <property type="entry name" value="KASH"/>
    <property type="match status" value="1"/>
</dbReference>
<feature type="region of interest" description="Disordered" evidence="10">
    <location>
        <begin position="5407"/>
        <end position="5428"/>
    </location>
</feature>
<sequence>MSDSLQGASYKEKSLEIAVLNKNSVSKLSDLQEPSQHLVRVCVAEVEKDDTNVPVVEVDPEGFMKFVPKREMRKRKSRSRSRSCCRDDVIHEKPQEVVSVINVRRREGNVQTKEDYSVKEHAMSSVTFESSGEISVPHAFDTESKEMGSVELYTTGEDKSGVIMAQPKSGKEGQKPTIISEKVQGEMGKKRKRRPAKSPAHQVPNDSERKKPLSEFEQGVEGIGHSLVREKILQHCLSLDGAFWPDKWQCHDAECQWQEAVAQCQKPVPTSASTQVKSDETRDRRDDSDGGNSGNSSPGPHTPKGGGGSGRLGPSDVTTEQLSADLPGGICSWPGESTYLSVPDTLVIYPNEQKATEDEELLAAEEELTSRLAHKVAEEVFTDLDDEQEPECPLYSSPSATQEAQSRRGKDDGAAIFVVQMKVLTSDLVALQQSVAKSEVELSCLPADSLTSMFDALLKLLDDLQLKEQEAIRLEHVLRDLPPDAETQSLEATLAGVRTQIVTLMSQIEQGKTTVEVAQGIQEKRLKEVMQYQTLLTDLEQWLVTVNASLRIEQPTSPKVIKGQLVAYEKLSAELDVKEAQLLELASHCEGLQGYPDIQQLALALSEHIQPVQEAIREAAKELKIRHDMLQGLLTTEESKEKQYPQVKQQEILVSSVELVPHVAQSLPKVDSKTVPDVDEGSVLISHPQTPVSATPVDSLSTQDRPLPIQVTTEPVCIREDPEPLSGEEKDVTVESPFVSQHELAAEDTLASDLSTIPDEEVPVQSLIAVECELKQEPDVHDVGSQTGNSLLLDQPKKETVSDLIPEVTTKDEGTICHPPVDMEVQTESSSQFVSDFALPLATKKEVPTEIAVQTVKDTWTSPAIEMQKNKIHVFQKITGDEETIEIATKAGVGGGEILVAPEVESTIIPEEKHSETDDDLLVKVKYKGKGQEDTQSVTSTSELNIIHTAPQSFETLLIDPGESTTEIIVDKDGNQKIVVRRVRQTVISQQQQHTVQQRFQTFAASDVGSECADVPVTHSVAFSEVTLQGLQSTVSESQGDGKVHVTTTKSYTGKVAAGIPGGDLTSSEFSTEPQHQTVTYHTVSGGTENLPECAILREVGGQVFSGSGYTVVEPSEADNMSAEFEPEHIVTSQPEGQDTVGDQLITTSSSRVNAVVQQVTRRVVRRIRRVIRKVVIIDGKEHVTEEVVEEPEEVEIEVPRVRVEISRTGDSDMGQQILDDDLQEQYQHYSPGDVTVQVDTGSVPRLTLQEGEDTYGNVFQGKPGTEIRDHHIVEEHKPSSVQGELVQVSTYGQTPVEKQEYMQGELMMSVLGSVHKKEEGVMAGNSEVNSLFVDAPEEFPDTLDAEVVPSTVGELKDEADKMLRDTDESVFVQGTCVVEGDINNLLYKEAEHVPETAVEHTSPQQFTECLATSELDKDNIVVAVEELTVEKITSGDYTVGIPEQENLHIVTSTGGILPNASSGFDSVSVKFEAVIPMTESEPITERDSDLKQSVKEQSSEVPLEKSLSSHGVHNEAIVSGVTHIPTEPSSDMSPSLEHHILPELKETQATQEPDTQETETELQGQCISVEFPEAQKYFDTTEIKNVAEETLKISELTEGNGTVDKVISDETMQSQSTEQLHTTTEDPFVTDLQSEPTAVTEVRTLEIPEGEHFTPSVELKSAEESPKPSESKEIVTEPDGAVSQDVPSQTSPEQGIKTVEFALFVEEKAKPSLKDTSELIPKVSTTVQFQEKELTASSEDKKGEPSTVTVPEHEVVKQDIVIQLPSTKTVSHTATEEIITQPTPAPTSLKTESEPWDETSSKSEVDISIPKKSKKRRKHKAKGLRESSPEESIEAEQVKSPEETQEGIIQNLSLDKSDDLISVETSLAESTEIIIPGSQASALSDTTRETELEIVMFETPISPHSPRDSAKTHDTGYDPEDKTTLDEMSLVEEDDRQKNKKKKKRKQKVKAKESEDSTSTTPKSDAKPIDAQTLDSSHVSSTEKLRSLKPEEASTSASESTAAKVAVEEIGVERKGKKRKKDKKEPEAASEFKELDAALDMQIADTHSPEFCDESYKTVKSEEAHNVKIMEEALLTRPPSEASDILVGPEPKSVDIWELLHVQEKSVQTVTQDVTNLPDSVMTESSVQTIKEQVPVTQEDNTQTVTPELSVIEKTDTTDFSVQTLIEELTPTQEGSAQTKTPEVVELEPVSTNETSIQTAEIEPVLTHEEAAQTSTPESIQLASVGTVDSSIQTKAEEIIPIQEGSSQTLTPEVPVIDTKDTSIQTVKDELTPVHEGSMQTVESDPVEIPEQLKVETFEMSVQTSNEALNPICEECAHTDIQERPVEIVEMSSQTVKEDSVQTREGTAQTVSPEVTTVAQVDVSETSIQTIKEEIVPSTNEYCQTVSAEVPQAEVIEITEISTQTTKPLASFTQEEYAQTHSPEVPDVTETSIQTLKEEIVPTEEQYSQTVTIEVSEPQKLEMLDSSIQTKEEEVIPIPEELSPVTSEPKDNKVSPDFLRSERTEMTDTDETGKEGIITEQNLPETTMYHVLFSPVDAKVETTETSIQTKPVLMKECTDERSQSSSSEDPYEIHVQTSISFVPSVEPGIIWKTSCDTSTGASKDREPGTEGDNFVSLVHETEQDRNICSAKEMPLTSLGVKSAHPSKDVLKMPGMELDPATNLAVRTEENVEPSASVTDFSQTETKEDVKKAVYEFIASEVGAQLKDRESRQQTAKLVQDETVPDHDLESIIGGERPPLAQLECTETKKEKHQSSKDRKSKHKKKRKEMKDFDSTRVSEPVPLECQEQIKPQESTSEPTDSEEAQFVAEVPCAENLSQFEPESLTAKITLEKGKVRVISTTEHEITSEDQLQHAEISTGKKPKKGSKAQKNTADINLDANPELSLETQTLGHMCDEEISAEFHTSFSPVAKVSSEPEGCVEEEFLTAERKVSGQPVRGEHSPGPPIPYEAVMATKCSPDPDRKLELAGHEVDSASTTEQFLIDSRAVDTSNVTEKSVSNFDTETNGEQLVAISSGDVMPVAISELELVLQEQPSAEFLVTQIKDSVDEMEMSKFESPVFVEDISVQLEPSQPSDALSIPAEESPTIKWKQATNVLSERMKNLQNANKTSHMSAGLYLATLQEVVSEEPVEHKSVHVQQNLSLLSSAVEKKDVVVIQKTIITTIETISTWLETIEYRVYLNKQKTNTAPTQEHIKEYDTLKEEISNIEENVDALEGVLETASGICNEDDKVHMKECLASLHEHVKAVEELAQESEEKVAKGLICWEEFLNGVNNISVMVEELKQQLEELVQSDISAQLKLQELEKIETVNCCHMLKTSFLLKTARSLVRDFPGREIPPETYTAHETTRIIEHSVSLERERLLQLLSLADDYEQTLKEFSQIVDVAETLVDSPISVTSLEHLQEEMQKHRKFFVNLSHCRGILESLEGNLDPDTRALHSQLHQTLHCRATAILDKAASRAQQMALAASRWTVLEQGMKEERGWLQVAHQRVPDLQTVNSSDYDQYISLYQSLSSDVAVHHARIVQLLSVAHRLQELITCIGLEARYDEHLEVILRLQDDVNSSLRRLLAFRDTWSAYDLMVDKVEFWMKGAEKDLDIISTETVPPGGNMRQFWELKAQYELHNNIHNEAGSTFESAMRIIPVADEMLQRQFHAKLEDRWRGVADRINRIQTSIIQNLSSQEVPFSDKLSLLEQELQEVKATIAEIRGVIKNEEELNLYIERLQVLHERVEHIQEELGRLGLMSATESEKVSTLLYTARQLDVQVSEELEGSVLLREKLQAIQKGLARVTRNHERASSVLDQCEASEKLGSDVVEQAVINCQAVAEELVSHWQDLMTLRQLLHTLPMCLRLTVSPVQVERQISQLQDENTALETRCDRLLSMLRARLALWRRFERQLEMVQQSVQEADYMMELLTVQGSVDYDRLLKATERLEGLYGSLDQREDLLDELRAAAEPLTSSCDPEVSQKIEAAVQEAVTAWNGTCQSLLDLCNRYQDAVRLWKQYREASDAVKAWVDQQLDSVAQFKPEEALRQVKVCEETLAAHKSRLGELKGLVAQIANDVGLEAGGLLEAEVDALGKRLEDVRESLATLVEAAECKAANKELCTDDLLQTKSYLSSVQQSLTTVEESTEKDVENQLGALRSHLLALGRTEGQLHALKEKSLELAPAKPETSVVEILQLWQQVFRETFQQYHRLSARLVKSQDGAAALRLWQEYLLHVQSFLSGSIPEDYHSLTEHQHLCEVHQNLLTSQQSVLLSKSDDPGGKLGKGLVELSITEQFNSLTNLHNETLARIMERHGEVRERLAAWDHYRQDQARLLCWLRDTERERGRLQLRYIHTRRVPKMLQRIECLLDKVPTGESQAESLQEQQSKLLKFCDDALATSIRMEHAAISQRISNLQAGLETWKGFLKKVALLTATFEDQVHHIENVFREIHSAIAEPGVLPLSHTGMQNRLENLKLLRSRLVELTRDLEELGVTQEQLKECVSPMDMKTMNQKVWLLWQGQGDLDHHLAVLCHQLEEKLGMRTMFDNRQSRFLVWASDVESRVDQGSAAGDPEEVLRRLETELQAEVALKSREVDWLLHTGSELTQACAGEAETEVEQRKEIESKVQRVQDAWDRLQNLSKSRANKLHDILQTVSQLELRIAELRAWLYEVEARLKKPLVFESCSKEVVELKIQEHEELQREIEKQSGSFADVLNLCELLLSDSESCKTPINTESIAVATEALEKRWKNVCGLSAEKKRQIISVWTLLQEVLKLCQKHQPWLDSVEQNLKDIDSRRGQKSQDEIQDLKVRIEDAMKDIESHGPALQILDQTYVKLEKDSGLELDNLKQLTSVVRSVLLRWHHLQPTAVGIIQRLDEELQVYCDFLAAHEKAVVSLVQVNVQLTQIQQLATPEQAAMPRERLLQIEHLESELEAYSGLLRNADELGLVVMERSRPDELPAIQEMIDEYQLLWKDIKARIAVLKTECQEEIQKRGLDRTVDEVDESVQVETLRFEQDSAVQVNTLPSLTRLTSRDAYLYELETAILECATNLDALEDALRSPTPQQGSRSQGSSPQMSKLIATCQSSVELTKHLSTLLIEENHVSEEYARTREVHDLTARYDQLVSQARAREQRMRESRSSFAEAYYFICEHESARLTCPLCSRKNWQQLDNDLWRLEQWLQYAEGTQSSQTAPPFNIEQLEDTIQDHREFLMDLESHKNIVVSLNIVGTHLADHTEDTDRAEQLRARLMTVNSRWDAVCRVAAAWQTQLQTALMENHEFHQIIEELVTWLEKTENVIRQAEPIDLTDDIEVIEAKYNKFRELRSDLERCEPRVMSLQEAADQLLRKSEGPEGASSTWSRLTDLRLKLQSLRRLTGVYIIKLGAVLGRDASELGMSITTAATSGCSTAATSLMSLSQELLDQAVPGQFEGSAHSEQQHKNDNGRSEPEDVDTTVLARGYRFLGRVVRASLPIQALMLLLLGVAALVPTREEDYSCILSNNFARSLEPMLRYPNGPPPI</sequence>
<feature type="compositionally biased region" description="Basic and acidic residues" evidence="10">
    <location>
        <begin position="1731"/>
        <end position="1745"/>
    </location>
</feature>
<evidence type="ECO:0000259" key="11">
    <source>
        <dbReference type="PROSITE" id="PS51049"/>
    </source>
</evidence>
<dbReference type="InterPro" id="IPR012315">
    <property type="entry name" value="KASH"/>
</dbReference>
<gene>
    <name evidence="12" type="ORF">B7P43_G00883</name>
</gene>
<keyword evidence="6 8" id="KW-0472">Membrane</keyword>
<proteinExistence type="inferred from homology"/>
<feature type="compositionally biased region" description="Basic and acidic residues" evidence="10">
    <location>
        <begin position="1982"/>
        <end position="1993"/>
    </location>
</feature>
<keyword evidence="7" id="KW-0539">Nucleus</keyword>
<feature type="coiled-coil region" evidence="9">
    <location>
        <begin position="3190"/>
        <end position="3292"/>
    </location>
</feature>
<feature type="region of interest" description="Disordered" evidence="10">
    <location>
        <begin position="263"/>
        <end position="329"/>
    </location>
</feature>
<feature type="compositionally biased region" description="Basic residues" evidence="10">
    <location>
        <begin position="1939"/>
        <end position="1950"/>
    </location>
</feature>
<feature type="compositionally biased region" description="Low complexity" evidence="10">
    <location>
        <begin position="1994"/>
        <end position="2010"/>
    </location>
</feature>
<feature type="region of interest" description="Disordered" evidence="10">
    <location>
        <begin position="1650"/>
        <end position="1695"/>
    </location>
</feature>
<feature type="topological domain" description="Perinuclear space" evidence="8">
    <location>
        <begin position="5467"/>
        <end position="5496"/>
    </location>
</feature>
<feature type="region of interest" description="Disordered" evidence="10">
    <location>
        <begin position="384"/>
        <end position="407"/>
    </location>
</feature>
<dbReference type="GO" id="GO:0007097">
    <property type="term" value="P:nuclear migration"/>
    <property type="evidence" value="ECO:0007669"/>
    <property type="project" value="TreeGrafter"/>
</dbReference>
<dbReference type="GO" id="GO:0005640">
    <property type="term" value="C:nuclear outer membrane"/>
    <property type="evidence" value="ECO:0007669"/>
    <property type="project" value="TreeGrafter"/>
</dbReference>
<comment type="subcellular location">
    <subcellularLocation>
        <location evidence="1">Nucleus membrane</location>
    </subcellularLocation>
</comment>
<feature type="compositionally biased region" description="Polar residues" evidence="10">
    <location>
        <begin position="2790"/>
        <end position="2799"/>
    </location>
</feature>
<feature type="compositionally biased region" description="Basic and acidic residues" evidence="10">
    <location>
        <begin position="277"/>
        <end position="288"/>
    </location>
</feature>
<comment type="similarity">
    <text evidence="2">Belongs to the nesprin family.</text>
</comment>
<dbReference type="GO" id="GO:0051015">
    <property type="term" value="F:actin filament binding"/>
    <property type="evidence" value="ECO:0007669"/>
    <property type="project" value="TreeGrafter"/>
</dbReference>
<feature type="compositionally biased region" description="Polar residues" evidence="10">
    <location>
        <begin position="687"/>
        <end position="703"/>
    </location>
</feature>
<evidence type="ECO:0000256" key="8">
    <source>
        <dbReference type="PROSITE-ProRule" id="PRU00385"/>
    </source>
</evidence>
<dbReference type="PANTHER" id="PTHR47535:SF10">
    <property type="entry name" value="MUSCLE-SPECIFIC PROTEIN 300 KDA"/>
    <property type="match status" value="1"/>
</dbReference>
<dbReference type="Proteomes" id="UP000235965">
    <property type="component" value="Unassembled WGS sequence"/>
</dbReference>
<feature type="coiled-coil region" evidence="9">
    <location>
        <begin position="4447"/>
        <end position="4474"/>
    </location>
</feature>
<evidence type="ECO:0000313" key="12">
    <source>
        <dbReference type="EMBL" id="PNF16774.1"/>
    </source>
</evidence>
<reference evidence="12 13" key="1">
    <citation type="submission" date="2017-12" db="EMBL/GenBank/DDBJ databases">
        <title>Hemimetabolous genomes reveal molecular basis of termite eusociality.</title>
        <authorList>
            <person name="Harrison M.C."/>
            <person name="Jongepier E."/>
            <person name="Robertson H.M."/>
            <person name="Arning N."/>
            <person name="Bitard-Feildel T."/>
            <person name="Chao H."/>
            <person name="Childers C.P."/>
            <person name="Dinh H."/>
            <person name="Doddapaneni H."/>
            <person name="Dugan S."/>
            <person name="Gowin J."/>
            <person name="Greiner C."/>
            <person name="Han Y."/>
            <person name="Hu H."/>
            <person name="Hughes D.S.T."/>
            <person name="Huylmans A.-K."/>
            <person name="Kemena C."/>
            <person name="Kremer L.P.M."/>
            <person name="Lee S.L."/>
            <person name="Lopez-Ezquerra A."/>
            <person name="Mallet L."/>
            <person name="Monroy-Kuhn J.M."/>
            <person name="Moser A."/>
            <person name="Murali S.C."/>
            <person name="Muzny D.M."/>
            <person name="Otani S."/>
            <person name="Piulachs M.-D."/>
            <person name="Poelchau M."/>
            <person name="Qu J."/>
            <person name="Schaub F."/>
            <person name="Wada-Katsumata A."/>
            <person name="Worley K.C."/>
            <person name="Xie Q."/>
            <person name="Ylla G."/>
            <person name="Poulsen M."/>
            <person name="Gibbs R.A."/>
            <person name="Schal C."/>
            <person name="Richards S."/>
            <person name="Belles X."/>
            <person name="Korb J."/>
            <person name="Bornberg-Bauer E."/>
        </authorList>
    </citation>
    <scope>NUCLEOTIDE SEQUENCE [LARGE SCALE GENOMIC DNA]</scope>
    <source>
        <tissue evidence="12">Whole body</tissue>
    </source>
</reference>
<feature type="compositionally biased region" description="Basic and acidic residues" evidence="10">
    <location>
        <begin position="2746"/>
        <end position="2758"/>
    </location>
</feature>
<evidence type="ECO:0000256" key="3">
    <source>
        <dbReference type="ARBA" id="ARBA00022692"/>
    </source>
</evidence>
<feature type="region of interest" description="Disordered" evidence="10">
    <location>
        <begin position="2716"/>
        <end position="2804"/>
    </location>
</feature>
<dbReference type="Pfam" id="PF00435">
    <property type="entry name" value="Spectrin"/>
    <property type="match status" value="3"/>
</dbReference>
<evidence type="ECO:0000256" key="1">
    <source>
        <dbReference type="ARBA" id="ARBA00004126"/>
    </source>
</evidence>
<accession>A0A2J7PKB2</accession>
<feature type="region of interest" description="Disordered" evidence="10">
    <location>
        <begin position="1730"/>
        <end position="1860"/>
    </location>
</feature>
<feature type="compositionally biased region" description="Polar residues" evidence="10">
    <location>
        <begin position="1765"/>
        <end position="1791"/>
    </location>
</feature>
<feature type="coiled-coil region" evidence="9">
    <location>
        <begin position="3687"/>
        <end position="3734"/>
    </location>
</feature>
<feature type="coiled-coil region" evidence="9">
    <location>
        <begin position="4592"/>
        <end position="4619"/>
    </location>
</feature>
<feature type="compositionally biased region" description="Basic residues" evidence="10">
    <location>
        <begin position="2759"/>
        <end position="2768"/>
    </location>
</feature>
<feature type="topological domain" description="Cytoplasmic" evidence="8">
    <location>
        <begin position="1"/>
        <end position="5445"/>
    </location>
</feature>
<feature type="region of interest" description="Disordered" evidence="10">
    <location>
        <begin position="1480"/>
        <end position="1513"/>
    </location>
</feature>
<dbReference type="PANTHER" id="PTHR47535">
    <property type="entry name" value="MUSCLE-SPECIFIC PROTEIN 300 KDA, ISOFORM G"/>
    <property type="match status" value="1"/>
</dbReference>
<dbReference type="InterPro" id="IPR018159">
    <property type="entry name" value="Spectrin/alpha-actinin"/>
</dbReference>
<feature type="compositionally biased region" description="Basic and acidic residues" evidence="10">
    <location>
        <begin position="1906"/>
        <end position="1926"/>
    </location>
</feature>
<dbReference type="SUPFAM" id="SSF46966">
    <property type="entry name" value="Spectrin repeat"/>
    <property type="match status" value="9"/>
</dbReference>
<dbReference type="InterPro" id="IPR002017">
    <property type="entry name" value="Spectrin_repeat"/>
</dbReference>
<feature type="compositionally biased region" description="Basic residues" evidence="10">
    <location>
        <begin position="1812"/>
        <end position="1823"/>
    </location>
</feature>
<feature type="compositionally biased region" description="Basic and acidic residues" evidence="10">
    <location>
        <begin position="1661"/>
        <end position="1676"/>
    </location>
</feature>